<reference evidence="3" key="1">
    <citation type="submission" date="2020-12" db="EMBL/GenBank/DDBJ databases">
        <authorList>
            <person name="Rodrigo-Torres L."/>
            <person name="Arahal R. D."/>
            <person name="Lucena T."/>
        </authorList>
    </citation>
    <scope>NUCLEOTIDE SEQUENCE</scope>
    <source>
        <strain evidence="3">CECT 9390</strain>
    </source>
</reference>
<keyword evidence="1" id="KW-0732">Signal</keyword>
<evidence type="ECO:0000256" key="1">
    <source>
        <dbReference type="ARBA" id="ARBA00022729"/>
    </source>
</evidence>
<evidence type="ECO:0000259" key="2">
    <source>
        <dbReference type="Pfam" id="PF18962"/>
    </source>
</evidence>
<protein>
    <recommendedName>
        <fullName evidence="2">Secretion system C-terminal sorting domain-containing protein</fullName>
    </recommendedName>
</protein>
<dbReference type="Pfam" id="PF11958">
    <property type="entry name" value="DUF3472"/>
    <property type="match status" value="1"/>
</dbReference>
<gene>
    <name evidence="3" type="ORF">CHRY9390_01741</name>
</gene>
<dbReference type="RefSeq" id="WP_394369065.1">
    <property type="nucleotide sequence ID" value="NZ_CAJIMS010000001.1"/>
</dbReference>
<dbReference type="Proteomes" id="UP000662618">
    <property type="component" value="Unassembled WGS sequence"/>
</dbReference>
<feature type="domain" description="Secretion system C-terminal sorting" evidence="2">
    <location>
        <begin position="389"/>
        <end position="454"/>
    </location>
</feature>
<dbReference type="InterPro" id="IPR021862">
    <property type="entry name" value="DUF3472"/>
</dbReference>
<dbReference type="InterPro" id="IPR026444">
    <property type="entry name" value="Secre_tail"/>
</dbReference>
<comment type="caution">
    <text evidence="3">The sequence shown here is derived from an EMBL/GenBank/DDBJ whole genome shotgun (WGS) entry which is preliminary data.</text>
</comment>
<evidence type="ECO:0000313" key="3">
    <source>
        <dbReference type="EMBL" id="CAD7807943.1"/>
    </source>
</evidence>
<dbReference type="NCBIfam" id="TIGR04183">
    <property type="entry name" value="Por_Secre_tail"/>
    <property type="match status" value="1"/>
</dbReference>
<dbReference type="EMBL" id="CAJIMS010000001">
    <property type="protein sequence ID" value="CAD7807943.1"/>
    <property type="molecule type" value="Genomic_DNA"/>
</dbReference>
<dbReference type="AlphaFoldDB" id="A0A9N8QQM4"/>
<proteinExistence type="predicted"/>
<name>A0A9N8QQM4_9FLAO</name>
<keyword evidence="4" id="KW-1185">Reference proteome</keyword>
<organism evidence="3 4">
    <name type="scientific">Chryseobacterium aquaeductus</name>
    <dbReference type="NCBI Taxonomy" id="2675056"/>
    <lineage>
        <taxon>Bacteria</taxon>
        <taxon>Pseudomonadati</taxon>
        <taxon>Bacteroidota</taxon>
        <taxon>Flavobacteriia</taxon>
        <taxon>Flavobacteriales</taxon>
        <taxon>Weeksellaceae</taxon>
        <taxon>Chryseobacterium group</taxon>
        <taxon>Chryseobacterium</taxon>
    </lineage>
</organism>
<evidence type="ECO:0000313" key="4">
    <source>
        <dbReference type="Proteomes" id="UP000662618"/>
    </source>
</evidence>
<sequence length="463" mass="52299">MKKTFITSTLLFLINSICFSQNRAPSCWLDYNDSYQGDMLVNTIKVDAQSPLYTYYCTLEWNAGQEGGGYCGIQDHPSGHNFIYSIWDPIANNEPITTAYTGVGTNIESFGGEGTGLKSWNFNLGWNTEQWYSFVTKAWNDNGHTMFGYWIYKHTENQWFHLVTMDYPVPNVKFNSRTGSFIEDWLGNGSQGRGVSHKYGWKRKTSDSSWNPLTQATFERVSPDAGAINYINNYNGGVGSDFYFMKTGAGNTPTTNTSGAILNLNNTLATPNLYFQKGEVNNLSLASSANNLNMTWQTSISKAPQFSYHVKIYDNSSLSGTPLLEVNNTVPHQKEYNLNTSSLTNNNTYYVKFYIIDIFGNESDAIIQSFTKSVLGINEANNDTRVKYFPNPTEKYVNIEFNTLQKSIELETLDASGKLLLKNSYNNVTKILVDFSDFKSGVYFIKMIDKTGKNNEIFKIIKK</sequence>
<dbReference type="Pfam" id="PF18962">
    <property type="entry name" value="Por_Secre_tail"/>
    <property type="match status" value="1"/>
</dbReference>
<accession>A0A9N8QQM4</accession>